<evidence type="ECO:0000256" key="10">
    <source>
        <dbReference type="ARBA" id="ARBA00023225"/>
    </source>
</evidence>
<dbReference type="GO" id="GO:0005886">
    <property type="term" value="C:plasma membrane"/>
    <property type="evidence" value="ECO:0007669"/>
    <property type="project" value="UniProtKB-SubCell"/>
</dbReference>
<keyword evidence="5" id="KW-1003">Cell membrane</keyword>
<keyword evidence="8" id="KW-0653">Protein transport</keyword>
<dbReference type="GO" id="GO:0015031">
    <property type="term" value="P:protein transport"/>
    <property type="evidence" value="ECO:0007669"/>
    <property type="project" value="UniProtKB-KW"/>
</dbReference>
<evidence type="ECO:0000256" key="4">
    <source>
        <dbReference type="ARBA" id="ARBA00022448"/>
    </source>
</evidence>
<dbReference type="GO" id="GO:0044781">
    <property type="term" value="P:bacterial-type flagellum organization"/>
    <property type="evidence" value="ECO:0007669"/>
    <property type="project" value="UniProtKB-KW"/>
</dbReference>
<dbReference type="RefSeq" id="WP_105356983.1">
    <property type="nucleotide sequence ID" value="NZ_PUIA01000064.1"/>
</dbReference>
<evidence type="ECO:0000256" key="3">
    <source>
        <dbReference type="ARBA" id="ARBA00020392"/>
    </source>
</evidence>
<protein>
    <recommendedName>
        <fullName evidence="3">Flagellar FliJ protein</fullName>
    </recommendedName>
</protein>
<evidence type="ECO:0000256" key="8">
    <source>
        <dbReference type="ARBA" id="ARBA00022927"/>
    </source>
</evidence>
<dbReference type="Proteomes" id="UP000240009">
    <property type="component" value="Unassembled WGS sequence"/>
</dbReference>
<proteinExistence type="inferred from homology"/>
<evidence type="ECO:0000256" key="7">
    <source>
        <dbReference type="ARBA" id="ARBA00022795"/>
    </source>
</evidence>
<gene>
    <name evidence="11" type="ORF">C5Y96_19890</name>
</gene>
<dbReference type="Gene3D" id="1.10.287.1700">
    <property type="match status" value="1"/>
</dbReference>
<accession>A0A2S8F3K2</accession>
<keyword evidence="10" id="KW-1006">Bacterial flagellum protein export</keyword>
<comment type="similarity">
    <text evidence="2">Belongs to the FliJ family.</text>
</comment>
<keyword evidence="9" id="KW-0472">Membrane</keyword>
<dbReference type="GO" id="GO:0071973">
    <property type="term" value="P:bacterial-type flagellum-dependent cell motility"/>
    <property type="evidence" value="ECO:0007669"/>
    <property type="project" value="InterPro"/>
</dbReference>
<dbReference type="GO" id="GO:0009288">
    <property type="term" value="C:bacterial-type flagellum"/>
    <property type="evidence" value="ECO:0007669"/>
    <property type="project" value="InterPro"/>
</dbReference>
<dbReference type="InterPro" id="IPR012823">
    <property type="entry name" value="Flagell_FliJ"/>
</dbReference>
<dbReference type="Pfam" id="PF02050">
    <property type="entry name" value="FliJ"/>
    <property type="match status" value="1"/>
</dbReference>
<evidence type="ECO:0000256" key="6">
    <source>
        <dbReference type="ARBA" id="ARBA00022500"/>
    </source>
</evidence>
<dbReference type="OrthoDB" id="290664at2"/>
<name>A0A2S8F3K2_9BACT</name>
<evidence type="ECO:0000313" key="11">
    <source>
        <dbReference type="EMBL" id="PQO26746.1"/>
    </source>
</evidence>
<keyword evidence="6" id="KW-0145">Chemotaxis</keyword>
<dbReference type="InterPro" id="IPR053716">
    <property type="entry name" value="Flag_assembly_chemotaxis_eff"/>
</dbReference>
<organism evidence="11 12">
    <name type="scientific">Blastopirellula marina</name>
    <dbReference type="NCBI Taxonomy" id="124"/>
    <lineage>
        <taxon>Bacteria</taxon>
        <taxon>Pseudomonadati</taxon>
        <taxon>Planctomycetota</taxon>
        <taxon>Planctomycetia</taxon>
        <taxon>Pirellulales</taxon>
        <taxon>Pirellulaceae</taxon>
        <taxon>Blastopirellula</taxon>
    </lineage>
</organism>
<dbReference type="EMBL" id="PUIA01000064">
    <property type="protein sequence ID" value="PQO26746.1"/>
    <property type="molecule type" value="Genomic_DNA"/>
</dbReference>
<evidence type="ECO:0000256" key="2">
    <source>
        <dbReference type="ARBA" id="ARBA00010004"/>
    </source>
</evidence>
<sequence length="149" mass="17474">MSKFRFRLETYLRLKIAARDQCRAELAEVLRAEEQLKEHQAGIESDIQDQHSYIRGLTQVGSLNVDLITASQREVMFLKALQVEKQQLMLKLRPHIQQRQQALIDADHEVRTLERLKEQKHEQHLKWEAAVEAKQMDEIALSGFMRKGD</sequence>
<evidence type="ECO:0000256" key="9">
    <source>
        <dbReference type="ARBA" id="ARBA00023136"/>
    </source>
</evidence>
<evidence type="ECO:0000256" key="1">
    <source>
        <dbReference type="ARBA" id="ARBA00004413"/>
    </source>
</evidence>
<comment type="subcellular location">
    <subcellularLocation>
        <location evidence="1">Cell membrane</location>
        <topology evidence="1">Peripheral membrane protein</topology>
        <orientation evidence="1">Cytoplasmic side</orientation>
    </subcellularLocation>
</comment>
<evidence type="ECO:0000313" key="12">
    <source>
        <dbReference type="Proteomes" id="UP000240009"/>
    </source>
</evidence>
<keyword evidence="4" id="KW-0813">Transport</keyword>
<evidence type="ECO:0000256" key="5">
    <source>
        <dbReference type="ARBA" id="ARBA00022475"/>
    </source>
</evidence>
<dbReference type="GO" id="GO:0006935">
    <property type="term" value="P:chemotaxis"/>
    <property type="evidence" value="ECO:0007669"/>
    <property type="project" value="UniProtKB-KW"/>
</dbReference>
<dbReference type="AlphaFoldDB" id="A0A2S8F3K2"/>
<comment type="caution">
    <text evidence="11">The sequence shown here is derived from an EMBL/GenBank/DDBJ whole genome shotgun (WGS) entry which is preliminary data.</text>
</comment>
<reference evidence="11 12" key="1">
    <citation type="submission" date="2018-02" db="EMBL/GenBank/DDBJ databases">
        <title>Comparative genomes isolates from brazilian mangrove.</title>
        <authorList>
            <person name="Araujo J.E."/>
            <person name="Taketani R.G."/>
            <person name="Silva M.C.P."/>
            <person name="Loureco M.V."/>
            <person name="Andreote F.D."/>
        </authorList>
    </citation>
    <scope>NUCLEOTIDE SEQUENCE [LARGE SCALE GENOMIC DNA]</scope>
    <source>
        <strain evidence="11 12">HEX-2 MGV</strain>
    </source>
</reference>
<keyword evidence="7" id="KW-1005">Bacterial flagellum biogenesis</keyword>